<dbReference type="Gene3D" id="3.30.70.100">
    <property type="match status" value="1"/>
</dbReference>
<name>A0AA38SX04_9ASTR</name>
<organism evidence="8 9">
    <name type="scientific">Centaurea solstitialis</name>
    <name type="common">yellow star-thistle</name>
    <dbReference type="NCBI Taxonomy" id="347529"/>
    <lineage>
        <taxon>Eukaryota</taxon>
        <taxon>Viridiplantae</taxon>
        <taxon>Streptophyta</taxon>
        <taxon>Embryophyta</taxon>
        <taxon>Tracheophyta</taxon>
        <taxon>Spermatophyta</taxon>
        <taxon>Magnoliopsida</taxon>
        <taxon>eudicotyledons</taxon>
        <taxon>Gunneridae</taxon>
        <taxon>Pentapetalae</taxon>
        <taxon>asterids</taxon>
        <taxon>campanulids</taxon>
        <taxon>Asterales</taxon>
        <taxon>Asteraceae</taxon>
        <taxon>Carduoideae</taxon>
        <taxon>Cardueae</taxon>
        <taxon>Centaureinae</taxon>
        <taxon>Centaurea</taxon>
    </lineage>
</organism>
<comment type="similarity">
    <text evidence="6">Belongs to the HIPP family.</text>
</comment>
<evidence type="ECO:0000256" key="4">
    <source>
        <dbReference type="ARBA" id="ARBA00023288"/>
    </source>
</evidence>
<dbReference type="Pfam" id="PF00403">
    <property type="entry name" value="HMA"/>
    <property type="match status" value="1"/>
</dbReference>
<dbReference type="AlphaFoldDB" id="A0AA38SX04"/>
<dbReference type="GO" id="GO:0046872">
    <property type="term" value="F:metal ion binding"/>
    <property type="evidence" value="ECO:0007669"/>
    <property type="project" value="UniProtKB-KW"/>
</dbReference>
<evidence type="ECO:0000259" key="7">
    <source>
        <dbReference type="PROSITE" id="PS50846"/>
    </source>
</evidence>
<keyword evidence="5" id="KW-0636">Prenylation</keyword>
<comment type="caution">
    <text evidence="8">The sequence shown here is derived from an EMBL/GenBank/DDBJ whole genome shotgun (WGS) entry which is preliminary data.</text>
</comment>
<reference evidence="8" key="1">
    <citation type="submission" date="2023-03" db="EMBL/GenBank/DDBJ databases">
        <title>Chromosome-scale reference genome and RAD-based genetic map of yellow starthistle (Centaurea solstitialis) reveal putative structural variation and QTLs associated with invader traits.</title>
        <authorList>
            <person name="Reatini B."/>
            <person name="Cang F.A."/>
            <person name="Jiang Q."/>
            <person name="Mckibben M.T.W."/>
            <person name="Barker M.S."/>
            <person name="Rieseberg L.H."/>
            <person name="Dlugosch K.M."/>
        </authorList>
    </citation>
    <scope>NUCLEOTIDE SEQUENCE</scope>
    <source>
        <strain evidence="8">CAN-66</strain>
        <tissue evidence="8">Leaf</tissue>
    </source>
</reference>
<keyword evidence="9" id="KW-1185">Reference proteome</keyword>
<dbReference type="GO" id="GO:0009626">
    <property type="term" value="P:plant-type hypersensitive response"/>
    <property type="evidence" value="ECO:0007669"/>
    <property type="project" value="UniProtKB-KW"/>
</dbReference>
<evidence type="ECO:0000256" key="2">
    <source>
        <dbReference type="ARBA" id="ARBA00022481"/>
    </source>
</evidence>
<gene>
    <name evidence="8" type="ORF">OSB04_027253</name>
</gene>
<evidence type="ECO:0000256" key="1">
    <source>
        <dbReference type="ARBA" id="ARBA00004170"/>
    </source>
</evidence>
<accession>A0AA38SX04</accession>
<evidence type="ECO:0000256" key="6">
    <source>
        <dbReference type="ARBA" id="ARBA00024045"/>
    </source>
</evidence>
<protein>
    <recommendedName>
        <fullName evidence="7">HMA domain-containing protein</fullName>
    </recommendedName>
</protein>
<evidence type="ECO:0000256" key="3">
    <source>
        <dbReference type="ARBA" id="ARBA00022723"/>
    </source>
</evidence>
<comment type="subcellular location">
    <subcellularLocation>
        <location evidence="1">Membrane</location>
        <topology evidence="1">Peripheral membrane protein</topology>
    </subcellularLocation>
</comment>
<keyword evidence="2" id="KW-0488">Methylation</keyword>
<evidence type="ECO:0000313" key="8">
    <source>
        <dbReference type="EMBL" id="KAJ9540747.1"/>
    </source>
</evidence>
<keyword evidence="3" id="KW-0479">Metal-binding</keyword>
<dbReference type="Proteomes" id="UP001172457">
    <property type="component" value="Chromosome 7"/>
</dbReference>
<dbReference type="InterPro" id="IPR036163">
    <property type="entry name" value="HMA_dom_sf"/>
</dbReference>
<dbReference type="SUPFAM" id="SSF55008">
    <property type="entry name" value="HMA, heavy metal-associated domain"/>
    <property type="match status" value="1"/>
</dbReference>
<dbReference type="PANTHER" id="PTHR45811:SF13">
    <property type="entry name" value="OS04G0661100 PROTEIN"/>
    <property type="match status" value="1"/>
</dbReference>
<proteinExistence type="inferred from homology"/>
<evidence type="ECO:0000313" key="9">
    <source>
        <dbReference type="Proteomes" id="UP001172457"/>
    </source>
</evidence>
<evidence type="ECO:0000256" key="5">
    <source>
        <dbReference type="ARBA" id="ARBA00023289"/>
    </source>
</evidence>
<keyword evidence="4" id="KW-0449">Lipoprotein</keyword>
<dbReference type="PROSITE" id="PS50846">
    <property type="entry name" value="HMA_2"/>
    <property type="match status" value="1"/>
</dbReference>
<dbReference type="GO" id="GO:0016020">
    <property type="term" value="C:membrane"/>
    <property type="evidence" value="ECO:0007669"/>
    <property type="project" value="UniProtKB-SubCell"/>
</dbReference>
<sequence length="122" mass="13342">MVLKTVMKVQVCDKNKKKILKSISSLEGVNKIEIDVAKGTLTVIGDADPCKIISKARKVVKCAEVVTIGPPPPPEKKKDVPICELGFNPFFCPDICRPYPCQPMGMIPMNPPEPLCTTCTIM</sequence>
<dbReference type="InterPro" id="IPR051863">
    <property type="entry name" value="HIPP"/>
</dbReference>
<feature type="domain" description="HMA" evidence="7">
    <location>
        <begin position="1"/>
        <end position="64"/>
    </location>
</feature>
<dbReference type="PANTHER" id="PTHR45811">
    <property type="entry name" value="COPPER TRANSPORT PROTEIN FAMILY-RELATED"/>
    <property type="match status" value="1"/>
</dbReference>
<dbReference type="InterPro" id="IPR006121">
    <property type="entry name" value="HMA_dom"/>
</dbReference>
<dbReference type="EMBL" id="JARYMX010000007">
    <property type="protein sequence ID" value="KAJ9540747.1"/>
    <property type="molecule type" value="Genomic_DNA"/>
</dbReference>